<protein>
    <recommendedName>
        <fullName evidence="5">Alpha-1,2-fucosyltransferase</fullName>
    </recommendedName>
</protein>
<dbReference type="GO" id="GO:0016020">
    <property type="term" value="C:membrane"/>
    <property type="evidence" value="ECO:0007669"/>
    <property type="project" value="InterPro"/>
</dbReference>
<evidence type="ECO:0000313" key="3">
    <source>
        <dbReference type="EMBL" id="NYJ76351.1"/>
    </source>
</evidence>
<evidence type="ECO:0000256" key="2">
    <source>
        <dbReference type="ARBA" id="ARBA00022679"/>
    </source>
</evidence>
<gene>
    <name evidence="3" type="ORF">HNR15_003314</name>
</gene>
<dbReference type="Proteomes" id="UP000571817">
    <property type="component" value="Unassembled WGS sequence"/>
</dbReference>
<dbReference type="GO" id="GO:0005975">
    <property type="term" value="P:carbohydrate metabolic process"/>
    <property type="evidence" value="ECO:0007669"/>
    <property type="project" value="InterPro"/>
</dbReference>
<dbReference type="InterPro" id="IPR002516">
    <property type="entry name" value="Glyco_trans_11"/>
</dbReference>
<evidence type="ECO:0000256" key="1">
    <source>
        <dbReference type="ARBA" id="ARBA00022676"/>
    </source>
</evidence>
<proteinExistence type="predicted"/>
<dbReference type="RefSeq" id="WP_179483415.1">
    <property type="nucleotide sequence ID" value="NZ_JACCFW010000001.1"/>
</dbReference>
<comment type="caution">
    <text evidence="3">The sequence shown here is derived from an EMBL/GenBank/DDBJ whole genome shotgun (WGS) entry which is preliminary data.</text>
</comment>
<evidence type="ECO:0000313" key="4">
    <source>
        <dbReference type="Proteomes" id="UP000571817"/>
    </source>
</evidence>
<keyword evidence="2" id="KW-0808">Transferase</keyword>
<reference evidence="3 4" key="1">
    <citation type="submission" date="2020-07" db="EMBL/GenBank/DDBJ databases">
        <title>Sequencing the genomes of 1000 actinobacteria strains.</title>
        <authorList>
            <person name="Klenk H.-P."/>
        </authorList>
    </citation>
    <scope>NUCLEOTIDE SEQUENCE [LARGE SCALE GENOMIC DNA]</scope>
    <source>
        <strain evidence="3 4">DSM 29531</strain>
    </source>
</reference>
<dbReference type="Pfam" id="PF01531">
    <property type="entry name" value="Glyco_transf_11"/>
    <property type="match status" value="1"/>
</dbReference>
<evidence type="ECO:0008006" key="5">
    <source>
        <dbReference type="Google" id="ProtNLM"/>
    </source>
</evidence>
<organism evidence="3 4">
    <name type="scientific">Allobranchiibius huperziae</name>
    <dbReference type="NCBI Taxonomy" id="1874116"/>
    <lineage>
        <taxon>Bacteria</taxon>
        <taxon>Bacillati</taxon>
        <taxon>Actinomycetota</taxon>
        <taxon>Actinomycetes</taxon>
        <taxon>Micrococcales</taxon>
        <taxon>Dermacoccaceae</taxon>
        <taxon>Allobranchiibius</taxon>
    </lineage>
</organism>
<dbReference type="EMBL" id="JACCFW010000001">
    <property type="protein sequence ID" value="NYJ76351.1"/>
    <property type="molecule type" value="Genomic_DNA"/>
</dbReference>
<dbReference type="GO" id="GO:0008107">
    <property type="term" value="F:galactoside 2-alpha-L-fucosyltransferase activity"/>
    <property type="evidence" value="ECO:0007669"/>
    <property type="project" value="InterPro"/>
</dbReference>
<accession>A0A853DNL3</accession>
<dbReference type="AlphaFoldDB" id="A0A853DNL3"/>
<sequence length="291" mass="32632">MAIARPGDGIQGALLGPLKSRAFGLLRRGDRDVMWTIPGLGLGNFLYQWLWAHAGQQQGLDRRVLEQPEMREWYDVFPGVRERLIVPRSQVRMTDRRTAGSYSVFADNSPGEIDAFARDLLLTAPVFADALPPTSAPADVVLHIRRGSYYTDESLRRYYGMDVPGYLRVALEGSTRQDGPIERITVLSNDQAWCRDQLGWLGEFAGTVRHGDPSASAAEDFRDLALARRSVLGNSTFAYWAGYLSNVIHGDNHAQVWAPLFHIREPKWQAVQLDPRWSIVADIPGGWEEKA</sequence>
<keyword evidence="4" id="KW-1185">Reference proteome</keyword>
<name>A0A853DNL3_9MICO</name>
<keyword evidence="1" id="KW-0328">Glycosyltransferase</keyword>